<evidence type="ECO:0000256" key="3">
    <source>
        <dbReference type="ARBA" id="ARBA00022764"/>
    </source>
</evidence>
<dbReference type="InterPro" id="IPR012480">
    <property type="entry name" value="Hepar_II_III_C"/>
</dbReference>
<feature type="domain" description="Heparinase II/III-like C-terminal" evidence="5">
    <location>
        <begin position="404"/>
        <end position="552"/>
    </location>
</feature>
<evidence type="ECO:0000259" key="5">
    <source>
        <dbReference type="Pfam" id="PF07940"/>
    </source>
</evidence>
<dbReference type="InterPro" id="IPR008929">
    <property type="entry name" value="Chondroitin_lyas"/>
</dbReference>
<dbReference type="Gene3D" id="2.70.98.70">
    <property type="match status" value="1"/>
</dbReference>
<organism evidence="6 7">
    <name type="scientific">Hungatella hathewayi</name>
    <dbReference type="NCBI Taxonomy" id="154046"/>
    <lineage>
        <taxon>Bacteria</taxon>
        <taxon>Bacillati</taxon>
        <taxon>Bacillota</taxon>
        <taxon>Clostridia</taxon>
        <taxon>Lachnospirales</taxon>
        <taxon>Lachnospiraceae</taxon>
        <taxon>Hungatella</taxon>
    </lineage>
</organism>
<dbReference type="EMBL" id="BQNJ01000002">
    <property type="protein sequence ID" value="GKH04153.1"/>
    <property type="molecule type" value="Genomic_DNA"/>
</dbReference>
<dbReference type="Proteomes" id="UP001055091">
    <property type="component" value="Unassembled WGS sequence"/>
</dbReference>
<gene>
    <name evidence="6" type="ORF">CE91St55_61340</name>
</gene>
<comment type="subcellular location">
    <subcellularLocation>
        <location evidence="1">Periplasm</location>
    </subcellularLocation>
</comment>
<evidence type="ECO:0000313" key="6">
    <source>
        <dbReference type="EMBL" id="GKH04153.1"/>
    </source>
</evidence>
<dbReference type="Pfam" id="PF07940">
    <property type="entry name" value="Hepar_II_III_C"/>
    <property type="match status" value="1"/>
</dbReference>
<accession>A0AA37JRT7</accession>
<keyword evidence="3" id="KW-0574">Periplasm</keyword>
<name>A0AA37JRT7_9FIRM</name>
<dbReference type="RefSeq" id="WP_118040301.1">
    <property type="nucleotide sequence ID" value="NZ_BQNJ01000002.1"/>
</dbReference>
<keyword evidence="2" id="KW-0732">Signal</keyword>
<evidence type="ECO:0000313" key="7">
    <source>
        <dbReference type="Proteomes" id="UP001055091"/>
    </source>
</evidence>
<dbReference type="AlphaFoldDB" id="A0AA37JRT7"/>
<dbReference type="GO" id="GO:0016829">
    <property type="term" value="F:lyase activity"/>
    <property type="evidence" value="ECO:0007669"/>
    <property type="project" value="UniProtKB-KW"/>
</dbReference>
<evidence type="ECO:0000256" key="1">
    <source>
        <dbReference type="ARBA" id="ARBA00004418"/>
    </source>
</evidence>
<dbReference type="PANTHER" id="PTHR39210">
    <property type="entry name" value="HEPARIN-SULFATE LYASE"/>
    <property type="match status" value="1"/>
</dbReference>
<dbReference type="Gene3D" id="1.50.10.100">
    <property type="entry name" value="Chondroitin AC/alginate lyase"/>
    <property type="match status" value="1"/>
</dbReference>
<evidence type="ECO:0000256" key="2">
    <source>
        <dbReference type="ARBA" id="ARBA00022729"/>
    </source>
</evidence>
<comment type="caution">
    <text evidence="6">The sequence shown here is derived from an EMBL/GenBank/DDBJ whole genome shotgun (WGS) entry which is preliminary data.</text>
</comment>
<keyword evidence="4" id="KW-0456">Lyase</keyword>
<protein>
    <submittedName>
        <fullName evidence="6">Heparinase</fullName>
    </submittedName>
</protein>
<dbReference type="GO" id="GO:0042597">
    <property type="term" value="C:periplasmic space"/>
    <property type="evidence" value="ECO:0007669"/>
    <property type="project" value="UniProtKB-SubCell"/>
</dbReference>
<reference evidence="6" key="1">
    <citation type="submission" date="2022-01" db="EMBL/GenBank/DDBJ databases">
        <title>Novel bile acid biosynthetic pathways are enriched in the microbiome of centenarians.</title>
        <authorList>
            <person name="Sato Y."/>
            <person name="Atarashi K."/>
            <person name="Plichta R.D."/>
            <person name="Arai Y."/>
            <person name="Sasajima S."/>
            <person name="Kearney M.S."/>
            <person name="Suda W."/>
            <person name="Takeshita K."/>
            <person name="Sasaki T."/>
            <person name="Okamoto S."/>
            <person name="Skelly N.A."/>
            <person name="Okamura Y."/>
            <person name="Vlamakis H."/>
            <person name="Li Y."/>
            <person name="Tanoue T."/>
            <person name="Takei H."/>
            <person name="Nittono H."/>
            <person name="Narushima S."/>
            <person name="Irie J."/>
            <person name="Itoh H."/>
            <person name="Moriya K."/>
            <person name="Sugiura Y."/>
            <person name="Suematsu M."/>
            <person name="Moritoki N."/>
            <person name="Shibata S."/>
            <person name="Littman R.D."/>
            <person name="Fischbach A.M."/>
            <person name="Uwamino Y."/>
            <person name="Inoue T."/>
            <person name="Honda A."/>
            <person name="Hattori M."/>
            <person name="Murai T."/>
            <person name="Xavier J.R."/>
            <person name="Hirose N."/>
            <person name="Honda K."/>
        </authorList>
    </citation>
    <scope>NUCLEOTIDE SEQUENCE</scope>
    <source>
        <strain evidence="6">CE91-St55</strain>
    </source>
</reference>
<dbReference type="PANTHER" id="PTHR39210:SF1">
    <property type="entry name" value="HEPARIN-SULFATE LYASE"/>
    <property type="match status" value="1"/>
</dbReference>
<sequence>MIADTAITETSLTGTPMAAAMITEAAQKLHKPLTLFTPCLPASDRESWEKLSEDLKARLIKNGEQYLHYEYPSLTAVDFMEFTRTGNRSRYQDRLFARRTALDTLVLAECVEHRGRFLDDIINGLYLICEENAWQLPAHNSYIRDTPQFPLPDVTRPVIDLFAAETASILAVAEYLLRSELNEVSPFLSVMIGHELETRIFTPYLEEHFWWMGDGKSHMNNWTVWCTQNVLLSAFTRPLPSETQTRILCRAARSIDYFLDEYGEDGCCDEGAQYYRHAGLCLFGCLEILNGITDHAFSFAWKQEKIRNIASYILNVHVDSIYYVNFADCSPVAGRCNAREYLFGKRTDNRALMEFAASDYQNSEDPLTLDEHNLFYRLQTVFSHEEMMESDRNPVIAHKDLYYESVGLFIARGSRLCLAVKGGDNDDSHNHNDVGSFTIYKDGKPLFIDAGVETYTKKTFSPDRYDIWTMQSRYHNLPSFTDHGRETVQQDGGRYRAEEVRYELGEDVCRISMDIAKAYPDDRIHSYTRSAVLDKEKSITIRDHYEGDGGTAVLSLMFCEKPSIHQNTIGIGDLGICTVEGASSITSEEIPVTDERLKTAWKHSLYRCLVTMEARDLTLTIA</sequence>
<proteinExistence type="predicted"/>
<evidence type="ECO:0000256" key="4">
    <source>
        <dbReference type="ARBA" id="ARBA00023239"/>
    </source>
</evidence>